<dbReference type="KEGG" id="bcy:Bcer98_0672"/>
<evidence type="ECO:0000313" key="4">
    <source>
        <dbReference type="Proteomes" id="UP000002300"/>
    </source>
</evidence>
<evidence type="ECO:0000259" key="2">
    <source>
        <dbReference type="Pfam" id="PF01609"/>
    </source>
</evidence>
<sequence length="198" mass="23586">MRMKEDHMNNGQLKAGYHVQVGTENQFIIGYSLHQNPTDTRCFAPYLEKLAQSNLPFPTRSVADTGYGSETNYVYAEEQEFKVLIPPPMMRKEESPSYKKEIRHASNWEYKEHDDYYICPNNRKVMFKQYLQRTDSYSYTRDFKIYECEECSKHSKRNVQKRREIAKYTTTQCMKNETRKQNEAFGLTKEHKSTPSER</sequence>
<dbReference type="HOGENOM" id="CLU_021293_10_0_9"/>
<accession>A7GLL1</accession>
<name>A7GLL1_BACCN</name>
<dbReference type="GO" id="GO:0004803">
    <property type="term" value="F:transposase activity"/>
    <property type="evidence" value="ECO:0007669"/>
    <property type="project" value="InterPro"/>
</dbReference>
<dbReference type="AlphaFoldDB" id="A7GLL1"/>
<dbReference type="EMBL" id="CP000764">
    <property type="protein sequence ID" value="ABS21019.1"/>
    <property type="molecule type" value="Genomic_DNA"/>
</dbReference>
<dbReference type="PANTHER" id="PTHR33408:SF2">
    <property type="entry name" value="TRANSPOSASE DDE DOMAIN-CONTAINING PROTEIN"/>
    <property type="match status" value="1"/>
</dbReference>
<evidence type="ECO:0000313" key="3">
    <source>
        <dbReference type="EMBL" id="ABS21019.1"/>
    </source>
</evidence>
<gene>
    <name evidence="3" type="ordered locus">Bcer98_0672</name>
</gene>
<dbReference type="GO" id="GO:0006313">
    <property type="term" value="P:DNA transposition"/>
    <property type="evidence" value="ECO:0007669"/>
    <property type="project" value="InterPro"/>
</dbReference>
<proteinExistence type="predicted"/>
<dbReference type="PANTHER" id="PTHR33408">
    <property type="entry name" value="TRANSPOSASE"/>
    <property type="match status" value="1"/>
</dbReference>
<dbReference type="GeneID" id="33899485"/>
<dbReference type="Pfam" id="PF01609">
    <property type="entry name" value="DDE_Tnp_1"/>
    <property type="match status" value="1"/>
</dbReference>
<evidence type="ECO:0000256" key="1">
    <source>
        <dbReference type="SAM" id="MobiDB-lite"/>
    </source>
</evidence>
<dbReference type="OrthoDB" id="2236403at2"/>
<dbReference type="InterPro" id="IPR002559">
    <property type="entry name" value="Transposase_11"/>
</dbReference>
<organism evidence="3 4">
    <name type="scientific">Bacillus cytotoxicus (strain DSM 22905 / CIP 110041 / 391-98 / NVH 391-98)</name>
    <dbReference type="NCBI Taxonomy" id="315749"/>
    <lineage>
        <taxon>Bacteria</taxon>
        <taxon>Bacillati</taxon>
        <taxon>Bacillota</taxon>
        <taxon>Bacilli</taxon>
        <taxon>Bacillales</taxon>
        <taxon>Bacillaceae</taxon>
        <taxon>Bacillus</taxon>
        <taxon>Bacillus cereus group</taxon>
    </lineage>
</organism>
<feature type="domain" description="Transposase IS4-like" evidence="2">
    <location>
        <begin position="7"/>
        <end position="136"/>
    </location>
</feature>
<dbReference type="GO" id="GO:0003677">
    <property type="term" value="F:DNA binding"/>
    <property type="evidence" value="ECO:0007669"/>
    <property type="project" value="InterPro"/>
</dbReference>
<dbReference type="STRING" id="315749.Bcer98_0672"/>
<dbReference type="eggNOG" id="COG3666">
    <property type="taxonomic scope" value="Bacteria"/>
</dbReference>
<dbReference type="RefSeq" id="WP_011983775.1">
    <property type="nucleotide sequence ID" value="NC_009674.1"/>
</dbReference>
<keyword evidence="4" id="KW-1185">Reference proteome</keyword>
<protein>
    <recommendedName>
        <fullName evidence="2">Transposase IS4-like domain-containing protein</fullName>
    </recommendedName>
</protein>
<dbReference type="Proteomes" id="UP000002300">
    <property type="component" value="Chromosome"/>
</dbReference>
<reference evidence="3 4" key="1">
    <citation type="journal article" date="2008" name="Chem. Biol. Interact.">
        <title>Extending the Bacillus cereus group genomics to putative food-borne pathogens of different toxicity.</title>
        <authorList>
            <person name="Lapidus A."/>
            <person name="Goltsman E."/>
            <person name="Auger S."/>
            <person name="Galleron N."/>
            <person name="Segurens B."/>
            <person name="Dossat C."/>
            <person name="Land M.L."/>
            <person name="Broussolle V."/>
            <person name="Brillard J."/>
            <person name="Guinebretiere M.H."/>
            <person name="Sanchis V."/>
            <person name="Nguen-The C."/>
            <person name="Lereclus D."/>
            <person name="Richardson P."/>
            <person name="Wincker P."/>
            <person name="Weissenbach J."/>
            <person name="Ehrlich S.D."/>
            <person name="Sorokin A."/>
        </authorList>
    </citation>
    <scope>NUCLEOTIDE SEQUENCE [LARGE SCALE GENOMIC DNA]</scope>
    <source>
        <strain evidence="4">DSM 22905 / CIP 110041 / 391-98 / NVH 391-98</strain>
    </source>
</reference>
<feature type="region of interest" description="Disordered" evidence="1">
    <location>
        <begin position="179"/>
        <end position="198"/>
    </location>
</feature>